<sequence length="102" mass="11797">MRVFQILFCVNLVLFAILRINDYFEFFCNIKRACGIAEFGFAMNTIYLIILNIVTFIKPPDTSMDSVIYILVNLLEGTTYLCILCVASFVILFFLRSSEEKK</sequence>
<organism evidence="2 3">
    <name type="scientific">Anaerostipes hadrus</name>
    <dbReference type="NCBI Taxonomy" id="649756"/>
    <lineage>
        <taxon>Bacteria</taxon>
        <taxon>Bacillati</taxon>
        <taxon>Bacillota</taxon>
        <taxon>Clostridia</taxon>
        <taxon>Lachnospirales</taxon>
        <taxon>Lachnospiraceae</taxon>
        <taxon>Anaerostipes</taxon>
    </lineage>
</organism>
<evidence type="ECO:0000256" key="1">
    <source>
        <dbReference type="SAM" id="Phobius"/>
    </source>
</evidence>
<feature type="transmembrane region" description="Helical" evidence="1">
    <location>
        <begin position="77"/>
        <end position="95"/>
    </location>
</feature>
<protein>
    <submittedName>
        <fullName evidence="2">Uncharacterized protein</fullName>
    </submittedName>
</protein>
<evidence type="ECO:0000313" key="2">
    <source>
        <dbReference type="EMBL" id="CUO96924.1"/>
    </source>
</evidence>
<keyword evidence="1" id="KW-0472">Membrane</keyword>
<proteinExistence type="predicted"/>
<name>A0A174JB59_ANAHA</name>
<gene>
    <name evidence="2" type="ORF">ERS852520_00298</name>
</gene>
<feature type="transmembrane region" description="Helical" evidence="1">
    <location>
        <begin position="6"/>
        <end position="24"/>
    </location>
</feature>
<dbReference type="Proteomes" id="UP000095564">
    <property type="component" value="Unassembled WGS sequence"/>
</dbReference>
<evidence type="ECO:0000313" key="3">
    <source>
        <dbReference type="Proteomes" id="UP000095564"/>
    </source>
</evidence>
<accession>A0A174JB59</accession>
<keyword evidence="1" id="KW-1133">Transmembrane helix</keyword>
<dbReference type="RefSeq" id="WP_055159104.1">
    <property type="nucleotide sequence ID" value="NZ_CZAU01000002.1"/>
</dbReference>
<feature type="transmembrane region" description="Helical" evidence="1">
    <location>
        <begin position="36"/>
        <end position="57"/>
    </location>
</feature>
<dbReference type="EMBL" id="CZAU01000002">
    <property type="protein sequence ID" value="CUO96924.1"/>
    <property type="molecule type" value="Genomic_DNA"/>
</dbReference>
<dbReference type="AlphaFoldDB" id="A0A174JB59"/>
<keyword evidence="1" id="KW-0812">Transmembrane</keyword>
<reference evidence="2 3" key="1">
    <citation type="submission" date="2015-09" db="EMBL/GenBank/DDBJ databases">
        <authorList>
            <consortium name="Pathogen Informatics"/>
        </authorList>
    </citation>
    <scope>NUCLEOTIDE SEQUENCE [LARGE SCALE GENOMIC DNA]</scope>
    <source>
        <strain evidence="2 3">2789STDY5834908</strain>
    </source>
</reference>